<dbReference type="Proteomes" id="UP000295151">
    <property type="component" value="Unassembled WGS sequence"/>
</dbReference>
<dbReference type="RefSeq" id="WP_133980486.1">
    <property type="nucleotide sequence ID" value="NZ_SOCE01000001.1"/>
</dbReference>
<sequence>MTTIPIEARIHLVELSTEEVHRLVDALTEELRRRKEVGESPWRVSQLKPVLQRLSGTPQGRAIAEAAQKDGSITRNRVLRILGRDVDGRLNGFRKPINTVVGQLTKEGVDLPVAPFPFWVDYDGGVSAVGFYIDEASLPAVRAALGN</sequence>
<evidence type="ECO:0000313" key="2">
    <source>
        <dbReference type="Proteomes" id="UP000295151"/>
    </source>
</evidence>
<accession>A0A4R7TFI9</accession>
<reference evidence="1 2" key="1">
    <citation type="submission" date="2019-03" db="EMBL/GenBank/DDBJ databases">
        <title>Genomic Encyclopedia of Type Strains, Phase III (KMG-III): the genomes of soil and plant-associated and newly described type strains.</title>
        <authorList>
            <person name="Whitman W."/>
        </authorList>
    </citation>
    <scope>NUCLEOTIDE SEQUENCE [LARGE SCALE GENOMIC DNA]</scope>
    <source>
        <strain evidence="1 2">VKM Ac-2575</strain>
    </source>
</reference>
<gene>
    <name evidence="1" type="ORF">EV138_4181</name>
</gene>
<evidence type="ECO:0000313" key="1">
    <source>
        <dbReference type="EMBL" id="TDU90589.1"/>
    </source>
</evidence>
<dbReference type="AlphaFoldDB" id="A0A4R7TFI9"/>
<keyword evidence="2" id="KW-1185">Reference proteome</keyword>
<organism evidence="1 2">
    <name type="scientific">Kribbella voronezhensis</name>
    <dbReference type="NCBI Taxonomy" id="2512212"/>
    <lineage>
        <taxon>Bacteria</taxon>
        <taxon>Bacillati</taxon>
        <taxon>Actinomycetota</taxon>
        <taxon>Actinomycetes</taxon>
        <taxon>Propionibacteriales</taxon>
        <taxon>Kribbellaceae</taxon>
        <taxon>Kribbella</taxon>
    </lineage>
</organism>
<comment type="caution">
    <text evidence="1">The sequence shown here is derived from an EMBL/GenBank/DDBJ whole genome shotgun (WGS) entry which is preliminary data.</text>
</comment>
<dbReference type="OrthoDB" id="4495511at2"/>
<proteinExistence type="predicted"/>
<protein>
    <submittedName>
        <fullName evidence="1">Uncharacterized protein</fullName>
    </submittedName>
</protein>
<dbReference type="EMBL" id="SOCE01000001">
    <property type="protein sequence ID" value="TDU90589.1"/>
    <property type="molecule type" value="Genomic_DNA"/>
</dbReference>
<name>A0A4R7TFI9_9ACTN</name>